<dbReference type="EMBL" id="MU032344">
    <property type="protein sequence ID" value="KAF3770119.1"/>
    <property type="molecule type" value="Genomic_DNA"/>
</dbReference>
<name>A0A9P5CSZ4_CRYP1</name>
<dbReference type="Proteomes" id="UP000803844">
    <property type="component" value="Unassembled WGS sequence"/>
</dbReference>
<reference evidence="1" key="1">
    <citation type="journal article" date="2020" name="Phytopathology">
        <title>Genome sequence of the chestnut blight fungus Cryphonectria parasitica EP155: A fundamental resource for an archetypical invasive plant pathogen.</title>
        <authorList>
            <person name="Crouch J.A."/>
            <person name="Dawe A."/>
            <person name="Aerts A."/>
            <person name="Barry K."/>
            <person name="Churchill A.C.L."/>
            <person name="Grimwood J."/>
            <person name="Hillman B."/>
            <person name="Milgroom M.G."/>
            <person name="Pangilinan J."/>
            <person name="Smith M."/>
            <person name="Salamov A."/>
            <person name="Schmutz J."/>
            <person name="Yadav J."/>
            <person name="Grigoriev I.V."/>
            <person name="Nuss D."/>
        </authorList>
    </citation>
    <scope>NUCLEOTIDE SEQUENCE</scope>
    <source>
        <strain evidence="1">EP155</strain>
    </source>
</reference>
<evidence type="ECO:0000313" key="1">
    <source>
        <dbReference type="EMBL" id="KAF3770119.1"/>
    </source>
</evidence>
<organism evidence="1 2">
    <name type="scientific">Cryphonectria parasitica (strain ATCC 38755 / EP155)</name>
    <dbReference type="NCBI Taxonomy" id="660469"/>
    <lineage>
        <taxon>Eukaryota</taxon>
        <taxon>Fungi</taxon>
        <taxon>Dikarya</taxon>
        <taxon>Ascomycota</taxon>
        <taxon>Pezizomycotina</taxon>
        <taxon>Sordariomycetes</taxon>
        <taxon>Sordariomycetidae</taxon>
        <taxon>Diaporthales</taxon>
        <taxon>Cryphonectriaceae</taxon>
        <taxon>Cryphonectria-Endothia species complex</taxon>
        <taxon>Cryphonectria</taxon>
    </lineage>
</organism>
<sequence>MKLPLEVRRRIYLGYFSNLFRYHEDTHILICRHDVSKCRCLRHDNSLSHAVDLQLARVSRTLRDEVLACWYETQKFYVNCGCELKELLTTNASLHNNIRFLKLHWTGPQSAAGFKLLADVPKLKSLVIVISKSTTNVLSARENELQKYFAHRFQARLTDALGFEELGALRGLTQIKVVHIDKSQTHRRTNEERCGLEAYLKDKMQAES</sequence>
<keyword evidence="2" id="KW-1185">Reference proteome</keyword>
<evidence type="ECO:0000313" key="2">
    <source>
        <dbReference type="Proteomes" id="UP000803844"/>
    </source>
</evidence>
<accession>A0A9P5CSZ4</accession>
<dbReference type="GeneID" id="63833579"/>
<protein>
    <submittedName>
        <fullName evidence="1">Uncharacterized protein</fullName>
    </submittedName>
</protein>
<dbReference type="OrthoDB" id="4761172at2759"/>
<proteinExistence type="predicted"/>
<comment type="caution">
    <text evidence="1">The sequence shown here is derived from an EMBL/GenBank/DDBJ whole genome shotgun (WGS) entry which is preliminary data.</text>
</comment>
<dbReference type="RefSeq" id="XP_040781080.1">
    <property type="nucleotide sequence ID" value="XM_040916450.1"/>
</dbReference>
<dbReference type="AlphaFoldDB" id="A0A9P5CSZ4"/>
<gene>
    <name evidence="1" type="ORF">M406DRAFT_247134</name>
</gene>